<name>A0A372LTZ3_9BACI</name>
<dbReference type="OrthoDB" id="10010174at2"/>
<dbReference type="RefSeq" id="WP_117325251.1">
    <property type="nucleotide sequence ID" value="NZ_QVTE01000008.1"/>
</dbReference>
<dbReference type="Proteomes" id="UP000264541">
    <property type="component" value="Unassembled WGS sequence"/>
</dbReference>
<dbReference type="EMBL" id="QVTE01000008">
    <property type="protein sequence ID" value="RFU71024.1"/>
    <property type="molecule type" value="Genomic_DNA"/>
</dbReference>
<organism evidence="1 2">
    <name type="scientific">Peribacillus saganii</name>
    <dbReference type="NCBI Taxonomy" id="2303992"/>
    <lineage>
        <taxon>Bacteria</taxon>
        <taxon>Bacillati</taxon>
        <taxon>Bacillota</taxon>
        <taxon>Bacilli</taxon>
        <taxon>Bacillales</taxon>
        <taxon>Bacillaceae</taxon>
        <taxon>Peribacillus</taxon>
    </lineage>
</organism>
<protein>
    <submittedName>
        <fullName evidence="1">Uncharacterized protein</fullName>
    </submittedName>
</protein>
<gene>
    <name evidence="1" type="ORF">D0469_03530</name>
</gene>
<accession>A0A372LTZ3</accession>
<comment type="caution">
    <text evidence="1">The sequence shown here is derived from an EMBL/GenBank/DDBJ whole genome shotgun (WGS) entry which is preliminary data.</text>
</comment>
<proteinExistence type="predicted"/>
<sequence>MIYSRNLIADSEPEYRHTTVKTKQVPEYKEPSREVTVYKKVRTAFGSVKSIVQFDARLDETGEIFRSESIVINSWQPPNSAAVGVKLSDFIEQLKKDGYHVKINGE</sequence>
<keyword evidence="2" id="KW-1185">Reference proteome</keyword>
<reference evidence="1 2" key="1">
    <citation type="submission" date="2018-08" db="EMBL/GenBank/DDBJ databases">
        <title>Bacillus chawlae sp. nov., Bacillus glennii sp. nov., and Bacillus saganii sp. nov. Isolated from the Vehicle Assembly Building at Kennedy Space Center where the Viking Spacecraft were Assembled.</title>
        <authorList>
            <person name="Seuylemezian A."/>
            <person name="Vaishampayan P."/>
        </authorList>
    </citation>
    <scope>NUCLEOTIDE SEQUENCE [LARGE SCALE GENOMIC DNA]</scope>
    <source>
        <strain evidence="1 2">V47-23a</strain>
    </source>
</reference>
<evidence type="ECO:0000313" key="1">
    <source>
        <dbReference type="EMBL" id="RFU71024.1"/>
    </source>
</evidence>
<evidence type="ECO:0000313" key="2">
    <source>
        <dbReference type="Proteomes" id="UP000264541"/>
    </source>
</evidence>
<dbReference type="AlphaFoldDB" id="A0A372LTZ3"/>